<sequence>MSSSAAFSADEFRVYRYDLTRNWGPGAQHVWVMLNPSTADETFDDPTIRRCINFSKSWGAGRLVVVNLYAMRATRPAKLLDVDDPEGPENAWYVRQHITAHQTTMVIAAWGAFVDKLTIKTGQRIAIESMAHVANKPVRCLGRTQSGAPIKSRPSAQSIQSSACFTSGGMGQLPSLNRSTIVCNNRNSASPNNLPSSLPYFNGLVMSPMYDCV</sequence>
<dbReference type="Pfam" id="PF07799">
    <property type="entry name" value="DUF1643"/>
    <property type="match status" value="1"/>
</dbReference>
<dbReference type="InterPro" id="IPR012441">
    <property type="entry name" value="DUF1643"/>
</dbReference>
<dbReference type="AlphaFoldDB" id="A0A0F9J4U6"/>
<reference evidence="1" key="1">
    <citation type="journal article" date="2015" name="Nature">
        <title>Complex archaea that bridge the gap between prokaryotes and eukaryotes.</title>
        <authorList>
            <person name="Spang A."/>
            <person name="Saw J.H."/>
            <person name="Jorgensen S.L."/>
            <person name="Zaremba-Niedzwiedzka K."/>
            <person name="Martijn J."/>
            <person name="Lind A.E."/>
            <person name="van Eijk R."/>
            <person name="Schleper C."/>
            <person name="Guy L."/>
            <person name="Ettema T.J."/>
        </authorList>
    </citation>
    <scope>NUCLEOTIDE SEQUENCE</scope>
</reference>
<gene>
    <name evidence="1" type="ORF">LCGC14_1574790</name>
</gene>
<feature type="non-terminal residue" evidence="1">
    <location>
        <position position="213"/>
    </location>
</feature>
<protein>
    <recommendedName>
        <fullName evidence="2">DUF1643 domain-containing protein</fullName>
    </recommendedName>
</protein>
<organism evidence="1">
    <name type="scientific">marine sediment metagenome</name>
    <dbReference type="NCBI Taxonomy" id="412755"/>
    <lineage>
        <taxon>unclassified sequences</taxon>
        <taxon>metagenomes</taxon>
        <taxon>ecological metagenomes</taxon>
    </lineage>
</organism>
<name>A0A0F9J4U6_9ZZZZ</name>
<accession>A0A0F9J4U6</accession>
<dbReference type="EMBL" id="LAZR01012322">
    <property type="protein sequence ID" value="KKM27439.1"/>
    <property type="molecule type" value="Genomic_DNA"/>
</dbReference>
<comment type="caution">
    <text evidence="1">The sequence shown here is derived from an EMBL/GenBank/DDBJ whole genome shotgun (WGS) entry which is preliminary data.</text>
</comment>
<proteinExistence type="predicted"/>
<evidence type="ECO:0008006" key="2">
    <source>
        <dbReference type="Google" id="ProtNLM"/>
    </source>
</evidence>
<evidence type="ECO:0000313" key="1">
    <source>
        <dbReference type="EMBL" id="KKM27439.1"/>
    </source>
</evidence>